<dbReference type="EMBL" id="HBIR01017722">
    <property type="protein sequence ID" value="CAE0542982.1"/>
    <property type="molecule type" value="Transcribed_RNA"/>
</dbReference>
<sequence length="190" mass="20040">MCAAELAKVKGGGSALQKVGAWLAGVGAAAAGAVVSPLSPRGSGAASAELTGSAEEGGAPPALRVWQLRSGADDAAHELSLGLAPGKVLYVPAFWRALDDFWAPLEGAQWSSQLGETARLRLRHGRIYRGIDKLMREGWHSAEIKILTPFLELSDLLGLPSWRHKLTLEISPIEMALERGGEAGRGRISN</sequence>
<dbReference type="AlphaFoldDB" id="A0A7S3W8F5"/>
<gene>
    <name evidence="1" type="ORF">EHUX00137_LOCUS13326</name>
</gene>
<name>A0A7S3W8F5_EMIHU</name>
<proteinExistence type="predicted"/>
<reference evidence="1" key="1">
    <citation type="submission" date="2021-01" db="EMBL/GenBank/DDBJ databases">
        <authorList>
            <person name="Corre E."/>
            <person name="Pelletier E."/>
            <person name="Niang G."/>
            <person name="Scheremetjew M."/>
            <person name="Finn R."/>
            <person name="Kale V."/>
            <person name="Holt S."/>
            <person name="Cochrane G."/>
            <person name="Meng A."/>
            <person name="Brown T."/>
            <person name="Cohen L."/>
        </authorList>
    </citation>
    <scope>NUCLEOTIDE SEQUENCE</scope>
    <source>
        <strain evidence="1">379</strain>
    </source>
</reference>
<evidence type="ECO:0000313" key="1">
    <source>
        <dbReference type="EMBL" id="CAE0542982.1"/>
    </source>
</evidence>
<organism evidence="1">
    <name type="scientific">Emiliania huxleyi</name>
    <name type="common">Coccolithophore</name>
    <name type="synonym">Pontosphaera huxleyi</name>
    <dbReference type="NCBI Taxonomy" id="2903"/>
    <lineage>
        <taxon>Eukaryota</taxon>
        <taxon>Haptista</taxon>
        <taxon>Haptophyta</taxon>
        <taxon>Prymnesiophyceae</taxon>
        <taxon>Isochrysidales</taxon>
        <taxon>Noelaerhabdaceae</taxon>
        <taxon>Emiliania</taxon>
    </lineage>
</organism>
<accession>A0A7S3W8F5</accession>
<protein>
    <submittedName>
        <fullName evidence="1">Uncharacterized protein</fullName>
    </submittedName>
</protein>